<accession>A0A059DD68</accession>
<dbReference type="SUPFAM" id="SSF52047">
    <property type="entry name" value="RNI-like"/>
    <property type="match status" value="1"/>
</dbReference>
<keyword evidence="9" id="KW-0472">Membrane</keyword>
<dbReference type="PRINTS" id="PR00019">
    <property type="entry name" value="LEURICHRPT"/>
</dbReference>
<keyword evidence="6" id="KW-0732">Signal</keyword>
<evidence type="ECO:0000256" key="1">
    <source>
        <dbReference type="ARBA" id="ARBA00004251"/>
    </source>
</evidence>
<evidence type="ECO:0000256" key="3">
    <source>
        <dbReference type="ARBA" id="ARBA00022475"/>
    </source>
</evidence>
<proteinExistence type="inferred from homology"/>
<evidence type="ECO:0008006" key="13">
    <source>
        <dbReference type="Google" id="ProtNLM"/>
    </source>
</evidence>
<dbReference type="SMART" id="SM00369">
    <property type="entry name" value="LRR_TYP"/>
    <property type="match status" value="10"/>
</dbReference>
<dbReference type="PROSITE" id="PS51450">
    <property type="entry name" value="LRR"/>
    <property type="match status" value="1"/>
</dbReference>
<dbReference type="FunFam" id="3.80.10.10:FF:000213">
    <property type="entry name" value="Tyrosine-sulfated glycopeptide receptor 1"/>
    <property type="match status" value="2"/>
</dbReference>
<evidence type="ECO:0000256" key="10">
    <source>
        <dbReference type="ARBA" id="ARBA00023170"/>
    </source>
</evidence>
<keyword evidence="7" id="KW-0677">Repeat</keyword>
<dbReference type="InParanoid" id="A0A059DD68"/>
<comment type="similarity">
    <text evidence="2">Belongs to the RLP family.</text>
</comment>
<organism evidence="12">
    <name type="scientific">Eucalyptus grandis</name>
    <name type="common">Flooded gum</name>
    <dbReference type="NCBI Taxonomy" id="71139"/>
    <lineage>
        <taxon>Eukaryota</taxon>
        <taxon>Viridiplantae</taxon>
        <taxon>Streptophyta</taxon>
        <taxon>Embryophyta</taxon>
        <taxon>Tracheophyta</taxon>
        <taxon>Spermatophyta</taxon>
        <taxon>Magnoliopsida</taxon>
        <taxon>eudicotyledons</taxon>
        <taxon>Gunneridae</taxon>
        <taxon>Pentapetalae</taxon>
        <taxon>rosids</taxon>
        <taxon>malvids</taxon>
        <taxon>Myrtales</taxon>
        <taxon>Myrtaceae</taxon>
        <taxon>Myrtoideae</taxon>
        <taxon>Eucalypteae</taxon>
        <taxon>Eucalyptus</taxon>
    </lineage>
</organism>
<dbReference type="PANTHER" id="PTHR48061">
    <property type="entry name" value="LEUCINE-RICH REPEAT RECEPTOR PROTEIN KINASE EMS1-LIKE-RELATED"/>
    <property type="match status" value="1"/>
</dbReference>
<dbReference type="OMA" id="YFVNAYQ"/>
<sequence>MISIFFDVARASASAQCFGIDQRSLLLELRNNLIFNASKSSKLVQWDRSADSWSGVTCEDGLVVGLDLNDESISSGINSSSSLFRLEFLRSLNLAFNDFNLMTIPSGLANLSRLENLNLSNARFAGQIPAELSRLRKLRILDLTYLFFLKLEKPSLRWLIGDLRELRELYLDRVNVSAGGSEWCDVLSSSMPKLEVLSMSYCSLSGPIDASLMSLANLSVIQLDGNNLSTTVPSSLANFSSLKILRLQDCGLQGEFPQKVFQVQTLQTLDLSFNELLQVSLPNFLKDSSLETLVMSSTNITSRIPYSISNLRKLSTLVLFNCSLSGSIPSSMKNLLKLTYLDLALNNLTGLVLPFGASRNLIGIDLSDNALTGRITSVGWEDLLNLETLYLEGNSLEGDIPPALFTLPRLMIISLSRNRFNGQLIIRSNVSSNQLGSLALGSNQLQGSIPASIFKLQRLAFLSLSSNNFNGSMNIDMLQGLGNLIDLDLSYSGLSINTMVPASAAASSFPEFVSLSLASCQLRILPRFLANQSKLVNLDLSHNHLQGEIPRWIWTLEQLQILNLSANFFEELETAIHNVTSTMSIVDLHSNMLQGNMPPLPLITQYLDLSSNNITSVILDNIGDHLSPNISFFSLSKNNFHGSIPKSLCVAAYLEVLDLSHNHLKGTIPDCLMMVSSSVLNLRNNQLSGNIPQNIPTTCNQRTFDISENLLQGQIPLSLANCTRLEIVNIGDNQIEGTFPCHFQAISSLRVLVLRSNKLHGEIGCRHSPNTWQMLQIVDISSNNFSGTLPPQYLTTWEAMKADVDINRVQYPFLHSTRLQYQDTITVTVKGLKLELVKILIIFTSIDFSRNNFEGPIPNTVGALKGLHFLNLSNNAFSGPLPSSLGHLQQLESLDLSWNDLNGTIPPRLSDLTFLSFLNLSYNKLEGSIPAVKQFLTFSASSFEGNAGLCGFQLGTNCS</sequence>
<name>A0A059DD68_EUCGR</name>
<keyword evidence="10" id="KW-0675">Receptor</keyword>
<evidence type="ECO:0000256" key="11">
    <source>
        <dbReference type="ARBA" id="ARBA00023180"/>
    </source>
</evidence>
<evidence type="ECO:0000256" key="2">
    <source>
        <dbReference type="ARBA" id="ARBA00009592"/>
    </source>
</evidence>
<evidence type="ECO:0000256" key="7">
    <source>
        <dbReference type="ARBA" id="ARBA00022737"/>
    </source>
</evidence>
<evidence type="ECO:0000256" key="5">
    <source>
        <dbReference type="ARBA" id="ARBA00022692"/>
    </source>
</evidence>
<evidence type="ECO:0000313" key="12">
    <source>
        <dbReference type="EMBL" id="KCW88185.1"/>
    </source>
</evidence>
<evidence type="ECO:0000256" key="6">
    <source>
        <dbReference type="ARBA" id="ARBA00022729"/>
    </source>
</evidence>
<dbReference type="Pfam" id="PF00560">
    <property type="entry name" value="LRR_1"/>
    <property type="match status" value="9"/>
</dbReference>
<evidence type="ECO:0000256" key="4">
    <source>
        <dbReference type="ARBA" id="ARBA00022614"/>
    </source>
</evidence>
<protein>
    <recommendedName>
        <fullName evidence="13">Leucine-rich repeat-containing N-terminal plant-type domain-containing protein</fullName>
    </recommendedName>
</protein>
<dbReference type="SUPFAM" id="SSF52058">
    <property type="entry name" value="L domain-like"/>
    <property type="match status" value="2"/>
</dbReference>
<keyword evidence="11" id="KW-0325">Glycoprotein</keyword>
<keyword evidence="8" id="KW-1133">Transmembrane helix</keyword>
<dbReference type="EMBL" id="KK198753">
    <property type="protein sequence ID" value="KCW88185.1"/>
    <property type="molecule type" value="Genomic_DNA"/>
</dbReference>
<evidence type="ECO:0000256" key="8">
    <source>
        <dbReference type="ARBA" id="ARBA00022989"/>
    </source>
</evidence>
<dbReference type="AlphaFoldDB" id="A0A059DD68"/>
<reference evidence="12" key="1">
    <citation type="submission" date="2013-07" db="EMBL/GenBank/DDBJ databases">
        <title>The genome of Eucalyptus grandis.</title>
        <authorList>
            <person name="Schmutz J."/>
            <person name="Hayes R."/>
            <person name="Myburg A."/>
            <person name="Tuskan G."/>
            <person name="Grattapaglia D."/>
            <person name="Rokhsar D.S."/>
        </authorList>
    </citation>
    <scope>NUCLEOTIDE SEQUENCE</scope>
    <source>
        <tissue evidence="12">Leaf extractions</tissue>
    </source>
</reference>
<keyword evidence="3" id="KW-1003">Cell membrane</keyword>
<dbReference type="InterPro" id="IPR001611">
    <property type="entry name" value="Leu-rich_rpt"/>
</dbReference>
<feature type="non-terminal residue" evidence="12">
    <location>
        <position position="959"/>
    </location>
</feature>
<dbReference type="Gene3D" id="3.80.10.10">
    <property type="entry name" value="Ribonuclease Inhibitor"/>
    <property type="match status" value="5"/>
</dbReference>
<dbReference type="GO" id="GO:0005886">
    <property type="term" value="C:plasma membrane"/>
    <property type="evidence" value="ECO:0007669"/>
    <property type="project" value="UniProtKB-SubCell"/>
</dbReference>
<dbReference type="FunFam" id="3.80.10.10:FF:000095">
    <property type="entry name" value="LRR receptor-like serine/threonine-protein kinase GSO1"/>
    <property type="match status" value="1"/>
</dbReference>
<keyword evidence="4" id="KW-0433">Leucine-rich repeat</keyword>
<dbReference type="Gramene" id="KCW88185">
    <property type="protein sequence ID" value="KCW88185"/>
    <property type="gene ID" value="EUGRSUZ_A00575"/>
</dbReference>
<keyword evidence="5" id="KW-0812">Transmembrane</keyword>
<dbReference type="InterPro" id="IPR046956">
    <property type="entry name" value="RLP23-like"/>
</dbReference>
<comment type="subcellular location">
    <subcellularLocation>
        <location evidence="1">Cell membrane</location>
        <topology evidence="1">Single-pass type I membrane protein</topology>
    </subcellularLocation>
</comment>
<evidence type="ECO:0000256" key="9">
    <source>
        <dbReference type="ARBA" id="ARBA00023136"/>
    </source>
</evidence>
<dbReference type="PANTHER" id="PTHR48061:SF2">
    <property type="entry name" value="RECEPTOR LIKE PROTEIN 30-LIKE"/>
    <property type="match status" value="1"/>
</dbReference>
<dbReference type="InterPro" id="IPR032675">
    <property type="entry name" value="LRR_dom_sf"/>
</dbReference>
<dbReference type="eggNOG" id="KOG0619">
    <property type="taxonomic scope" value="Eukaryota"/>
</dbReference>
<dbReference type="InterPro" id="IPR003591">
    <property type="entry name" value="Leu-rich_rpt_typical-subtyp"/>
</dbReference>
<gene>
    <name evidence="12" type="ORF">EUGRSUZ_A00575</name>
</gene>